<evidence type="ECO:0000313" key="4">
    <source>
        <dbReference type="EMBL" id="VFR36429.1"/>
    </source>
</evidence>
<dbReference type="AlphaFoldDB" id="A0A484Q3N3"/>
<feature type="domain" description="Dit-like phage tail protein N-terminal" evidence="2">
    <location>
        <begin position="25"/>
        <end position="157"/>
    </location>
</feature>
<dbReference type="InterPro" id="IPR048494">
    <property type="entry name" value="Dit-like_N"/>
</dbReference>
<dbReference type="EMBL" id="CAADHZ010000024">
    <property type="protein sequence ID" value="VFR31935.1"/>
    <property type="molecule type" value="Genomic_DNA"/>
</dbReference>
<name>A0A484Q3N3_9ZZZZ</name>
<dbReference type="EMBL" id="CAADIB010000016">
    <property type="protein sequence ID" value="VFR36429.1"/>
    <property type="molecule type" value="Genomic_DNA"/>
</dbReference>
<protein>
    <submittedName>
        <fullName evidence="3">Putative bacteriophage protein</fullName>
    </submittedName>
</protein>
<feature type="compositionally biased region" description="Polar residues" evidence="1">
    <location>
        <begin position="169"/>
        <end position="182"/>
    </location>
</feature>
<feature type="region of interest" description="Disordered" evidence="1">
    <location>
        <begin position="169"/>
        <end position="197"/>
    </location>
</feature>
<reference evidence="3" key="1">
    <citation type="submission" date="2019-03" db="EMBL/GenBank/DDBJ databases">
        <authorList>
            <person name="Danneels B."/>
        </authorList>
    </citation>
    <scope>NUCLEOTIDE SEQUENCE</scope>
</reference>
<accession>A0A484Q3N3</accession>
<organism evidence="3">
    <name type="scientific">plant metagenome</name>
    <dbReference type="NCBI Taxonomy" id="1297885"/>
    <lineage>
        <taxon>unclassified sequences</taxon>
        <taxon>metagenomes</taxon>
        <taxon>organismal metagenomes</taxon>
    </lineage>
</organism>
<sequence>MSQTDTQGPDMVLLSSPSLGEVAVSVTISETHADALQITSHPVEEGAQISDHALRQPCEVTLECGWSNADQAAQEAAAHEQVENGQLTRPGYVDAVYSRLLALQASRMPFELVTTRRRYANMMITSLQVSSGSPGAVQVNASLEEVIIVPTRATTLPPRNVQASPAITAETESMGSKSVQPGNPSPGGAFSSPVMEA</sequence>
<evidence type="ECO:0000256" key="1">
    <source>
        <dbReference type="SAM" id="MobiDB-lite"/>
    </source>
</evidence>
<proteinExistence type="predicted"/>
<evidence type="ECO:0000313" key="3">
    <source>
        <dbReference type="EMBL" id="VFR31935.1"/>
    </source>
</evidence>
<gene>
    <name evidence="3" type="ORF">ANDO1_3053</name>
    <name evidence="4" type="ORF">ANDO2_2915</name>
</gene>
<dbReference type="Pfam" id="PF21821">
    <property type="entry name" value="Dit_like"/>
    <property type="match status" value="1"/>
</dbReference>
<evidence type="ECO:0000259" key="2">
    <source>
        <dbReference type="Pfam" id="PF21821"/>
    </source>
</evidence>